<evidence type="ECO:0000313" key="1">
    <source>
        <dbReference type="EMBL" id="KAJ8681826.1"/>
    </source>
</evidence>
<reference evidence="1" key="1">
    <citation type="submission" date="2023-04" db="EMBL/GenBank/DDBJ databases">
        <title>A chromosome-level genome assembly of the parasitoid wasp Eretmocerus hayati.</title>
        <authorList>
            <person name="Zhong Y."/>
            <person name="Liu S."/>
            <person name="Liu Y."/>
        </authorList>
    </citation>
    <scope>NUCLEOTIDE SEQUENCE</scope>
    <source>
        <strain evidence="1">ZJU_SS_LIU_2023</strain>
    </source>
</reference>
<organism evidence="1 2">
    <name type="scientific">Eretmocerus hayati</name>
    <dbReference type="NCBI Taxonomy" id="131215"/>
    <lineage>
        <taxon>Eukaryota</taxon>
        <taxon>Metazoa</taxon>
        <taxon>Ecdysozoa</taxon>
        <taxon>Arthropoda</taxon>
        <taxon>Hexapoda</taxon>
        <taxon>Insecta</taxon>
        <taxon>Pterygota</taxon>
        <taxon>Neoptera</taxon>
        <taxon>Endopterygota</taxon>
        <taxon>Hymenoptera</taxon>
        <taxon>Apocrita</taxon>
        <taxon>Proctotrupomorpha</taxon>
        <taxon>Chalcidoidea</taxon>
        <taxon>Aphelinidae</taxon>
        <taxon>Aphelininae</taxon>
        <taxon>Eretmocerus</taxon>
    </lineage>
</organism>
<accession>A0ACC2PFM9</accession>
<dbReference type="EMBL" id="CM056741">
    <property type="protein sequence ID" value="KAJ8681826.1"/>
    <property type="molecule type" value="Genomic_DNA"/>
</dbReference>
<evidence type="ECO:0000313" key="2">
    <source>
        <dbReference type="Proteomes" id="UP001239111"/>
    </source>
</evidence>
<comment type="caution">
    <text evidence="1">The sequence shown here is derived from an EMBL/GenBank/DDBJ whole genome shotgun (WGS) entry which is preliminary data.</text>
</comment>
<protein>
    <submittedName>
        <fullName evidence="1">Uncharacterized protein</fullName>
    </submittedName>
</protein>
<sequence>MGRNAEVEPIPVVEENESIPFIEDRVEYLEYFLRNRYPRSVEPRDLTSVNDFEYLKQISWSIMHNPIDPLRFSSTGFLVQFGPAPKLENRSNRPIEFNKQSSQKRIVASVAPVVQSVAKPTRLVFRVTGRPINFHLLPLIDLTEEPDVDPALDPDSEPDVEVIPVAPRASISRQNRPRVFHPTELFPNPINQLPQDLGFLPPPITHSPPVNQVQSFTGSEPSAEVVDPILDSIPPLNLSISSDSSSDHRVGDPVIEFPFPRVTTPVPEASKQKIVNSAPRTPVASQNQEILNLFPVPAPLSPLLPIVSRLVTPTAASTPTTAKSLLQDPIQPARESGAVRRLDRDFENLRVTTKPPSEGGSSFESLPFLDTPSNIPEGQPSSKKAKQRVAHPNAPGSPWQAKIINPLPSVHPKKKSIRKVINPSQSVNARAPR</sequence>
<proteinExistence type="predicted"/>
<keyword evidence="2" id="KW-1185">Reference proteome</keyword>
<gene>
    <name evidence="1" type="ORF">QAD02_017618</name>
</gene>
<dbReference type="Proteomes" id="UP001239111">
    <property type="component" value="Chromosome 1"/>
</dbReference>
<name>A0ACC2PFM9_9HYME</name>